<feature type="domain" description="Amine oxidase" evidence="1">
    <location>
        <begin position="38"/>
        <end position="98"/>
    </location>
</feature>
<dbReference type="STRING" id="46223.SAMN05421852_10567"/>
<dbReference type="Pfam" id="PF01593">
    <property type="entry name" value="Amino_oxidase"/>
    <property type="match status" value="1"/>
</dbReference>
<dbReference type="AlphaFoldDB" id="A0A1I3P363"/>
<dbReference type="InterPro" id="IPR050281">
    <property type="entry name" value="Flavin_monoamine_oxidase"/>
</dbReference>
<proteinExistence type="predicted"/>
<dbReference type="FunFam" id="3.50.50.60:FF:000450">
    <property type="entry name" value="Amine oxidase"/>
    <property type="match status" value="1"/>
</dbReference>
<reference evidence="2 3" key="1">
    <citation type="submission" date="2016-10" db="EMBL/GenBank/DDBJ databases">
        <authorList>
            <person name="de Groot N.N."/>
        </authorList>
    </citation>
    <scope>NUCLEOTIDE SEQUENCE [LARGE SCALE GENOMIC DNA]</scope>
    <source>
        <strain evidence="2 3">DSM 44778</strain>
    </source>
</reference>
<dbReference type="GO" id="GO:0009063">
    <property type="term" value="P:amino acid catabolic process"/>
    <property type="evidence" value="ECO:0007669"/>
    <property type="project" value="TreeGrafter"/>
</dbReference>
<dbReference type="EMBL" id="FORR01000005">
    <property type="protein sequence ID" value="SFJ15767.1"/>
    <property type="molecule type" value="Genomic_DNA"/>
</dbReference>
<dbReference type="PANTHER" id="PTHR10742">
    <property type="entry name" value="FLAVIN MONOAMINE OXIDASE"/>
    <property type="match status" value="1"/>
</dbReference>
<dbReference type="SUPFAM" id="SSF51905">
    <property type="entry name" value="FAD/NAD(P)-binding domain"/>
    <property type="match status" value="1"/>
</dbReference>
<dbReference type="Proteomes" id="UP000199545">
    <property type="component" value="Unassembled WGS sequence"/>
</dbReference>
<protein>
    <submittedName>
        <fullName evidence="2">Monoamine oxidase</fullName>
    </submittedName>
</protein>
<dbReference type="InterPro" id="IPR036188">
    <property type="entry name" value="FAD/NAD-bd_sf"/>
</dbReference>
<evidence type="ECO:0000313" key="3">
    <source>
        <dbReference type="Proteomes" id="UP000199545"/>
    </source>
</evidence>
<sequence>MNEYPHQSLTTSQMITIIRYGLPKTSHPQKVIVAGAGMAGLVAASLLKDAGHDVTILEASNRVGGRVYTLRAPFTKGHYLNAGAMRIPHIHPLTWEYILDHSPCVNAWDSWVIPSTDRKLTKLTPWAPRLNSLSCYVTG</sequence>
<dbReference type="OrthoDB" id="25353at2"/>
<accession>A0A1I3P363</accession>
<evidence type="ECO:0000313" key="2">
    <source>
        <dbReference type="EMBL" id="SFJ15767.1"/>
    </source>
</evidence>
<evidence type="ECO:0000259" key="1">
    <source>
        <dbReference type="Pfam" id="PF01593"/>
    </source>
</evidence>
<dbReference type="Gene3D" id="3.50.50.60">
    <property type="entry name" value="FAD/NAD(P)-binding domain"/>
    <property type="match status" value="1"/>
</dbReference>
<dbReference type="GO" id="GO:0001716">
    <property type="term" value="F:L-amino-acid oxidase activity"/>
    <property type="evidence" value="ECO:0007669"/>
    <property type="project" value="TreeGrafter"/>
</dbReference>
<dbReference type="InterPro" id="IPR002937">
    <property type="entry name" value="Amino_oxidase"/>
</dbReference>
<name>A0A1I3P363_9BACL</name>
<dbReference type="PANTHER" id="PTHR10742:SF342">
    <property type="entry name" value="AMINE OXIDASE"/>
    <property type="match status" value="1"/>
</dbReference>
<keyword evidence="3" id="KW-1185">Reference proteome</keyword>
<gene>
    <name evidence="2" type="ORF">SAMN05421852_10567</name>
</gene>
<organism evidence="2 3">
    <name type="scientific">Thermoflavimicrobium dichotomicum</name>
    <dbReference type="NCBI Taxonomy" id="46223"/>
    <lineage>
        <taxon>Bacteria</taxon>
        <taxon>Bacillati</taxon>
        <taxon>Bacillota</taxon>
        <taxon>Bacilli</taxon>
        <taxon>Bacillales</taxon>
        <taxon>Thermoactinomycetaceae</taxon>
        <taxon>Thermoflavimicrobium</taxon>
    </lineage>
</organism>